<comment type="caution">
    <text evidence="1">The sequence shown here is derived from an EMBL/GenBank/DDBJ whole genome shotgun (WGS) entry which is preliminary data.</text>
</comment>
<accession>C0FNB0</accession>
<proteinExistence type="predicted"/>
<sequence>MRLLAFRKRLIMEPVKRSSAMAVRYTEEQLNTVDKSLLIQMFLNQRELLETLTTEVRSLNERMQLMME</sequence>
<dbReference type="AlphaFoldDB" id="C0FNB0"/>
<evidence type="ECO:0000313" key="1">
    <source>
        <dbReference type="EMBL" id="EEG95927.1"/>
    </source>
</evidence>
<organism evidence="1 2">
    <name type="scientific">Roseburia inulinivorans DSM 16841</name>
    <dbReference type="NCBI Taxonomy" id="622312"/>
    <lineage>
        <taxon>Bacteria</taxon>
        <taxon>Bacillati</taxon>
        <taxon>Bacillota</taxon>
        <taxon>Clostridia</taxon>
        <taxon>Lachnospirales</taxon>
        <taxon>Lachnospiraceae</taxon>
        <taxon>Roseburia</taxon>
    </lineage>
</organism>
<protein>
    <recommendedName>
        <fullName evidence="3">HTH merR-type domain-containing protein</fullName>
    </recommendedName>
</protein>
<reference evidence="1 2" key="2">
    <citation type="submission" date="2009-03" db="EMBL/GenBank/DDBJ databases">
        <title>Draft genome sequence of Roseburia inulinivorans (DSM 16841).</title>
        <authorList>
            <person name="Sudarsanam P."/>
            <person name="Ley R."/>
            <person name="Guruge J."/>
            <person name="Turnbaugh P.J."/>
            <person name="Mahowald M."/>
            <person name="Liep D."/>
            <person name="Gordon J."/>
        </authorList>
    </citation>
    <scope>NUCLEOTIDE SEQUENCE [LARGE SCALE GENOMIC DNA]</scope>
    <source>
        <strain evidence="1 2">DSM 16841</strain>
    </source>
</reference>
<gene>
    <name evidence="1" type="ORF">ROSEINA2194_00204</name>
</gene>
<dbReference type="Proteomes" id="UP000003561">
    <property type="component" value="Unassembled WGS sequence"/>
</dbReference>
<reference evidence="1 2" key="1">
    <citation type="submission" date="2009-02" db="EMBL/GenBank/DDBJ databases">
        <authorList>
            <person name="Fulton L."/>
            <person name="Clifton S."/>
            <person name="Fulton B."/>
            <person name="Xu J."/>
            <person name="Minx P."/>
            <person name="Pepin K.H."/>
            <person name="Johnson M."/>
            <person name="Bhonagiri V."/>
            <person name="Nash W.E."/>
            <person name="Mardis E.R."/>
            <person name="Wilson R.K."/>
        </authorList>
    </citation>
    <scope>NUCLEOTIDE SEQUENCE [LARGE SCALE GENOMIC DNA]</scope>
    <source>
        <strain evidence="1 2">DSM 16841</strain>
    </source>
</reference>
<dbReference type="EMBL" id="ACFY01000007">
    <property type="protein sequence ID" value="EEG95927.1"/>
    <property type="molecule type" value="Genomic_DNA"/>
</dbReference>
<evidence type="ECO:0008006" key="3">
    <source>
        <dbReference type="Google" id="ProtNLM"/>
    </source>
</evidence>
<name>C0FNB0_9FIRM</name>
<evidence type="ECO:0000313" key="2">
    <source>
        <dbReference type="Proteomes" id="UP000003561"/>
    </source>
</evidence>